<dbReference type="Gene3D" id="1.10.45.10">
    <property type="entry name" value="Vanillyl-alcohol Oxidase, Chain A, domain 4"/>
    <property type="match status" value="1"/>
</dbReference>
<dbReference type="InterPro" id="IPR051264">
    <property type="entry name" value="FAD-oxidored/transferase_4"/>
</dbReference>
<comment type="similarity">
    <text evidence="2">Belongs to the FAD-binding oxidoreductase/transferase type 4 family.</text>
</comment>
<dbReference type="InterPro" id="IPR006094">
    <property type="entry name" value="Oxid_FAD_bind_N"/>
</dbReference>
<dbReference type="PROSITE" id="PS51387">
    <property type="entry name" value="FAD_PCMH"/>
    <property type="match status" value="1"/>
</dbReference>
<dbReference type="Gene3D" id="3.30.465.10">
    <property type="match status" value="1"/>
</dbReference>
<gene>
    <name evidence="6" type="ORF">BLTE_24510</name>
</gene>
<evidence type="ECO:0000256" key="1">
    <source>
        <dbReference type="ARBA" id="ARBA00001974"/>
    </source>
</evidence>
<dbReference type="InterPro" id="IPR016164">
    <property type="entry name" value="FAD-linked_Oxase-like_C"/>
</dbReference>
<dbReference type="RefSeq" id="WP_126400948.1">
    <property type="nucleotide sequence ID" value="NZ_AP018907.1"/>
</dbReference>
<accession>A0A348G2I3</accession>
<dbReference type="InterPro" id="IPR016166">
    <property type="entry name" value="FAD-bd_PCMH"/>
</dbReference>
<dbReference type="GO" id="GO:0003824">
    <property type="term" value="F:catalytic activity"/>
    <property type="evidence" value="ECO:0007669"/>
    <property type="project" value="InterPro"/>
</dbReference>
<feature type="domain" description="FAD-binding PCMH-type" evidence="5">
    <location>
        <begin position="44"/>
        <end position="225"/>
    </location>
</feature>
<name>A0A348G2I3_9HYPH</name>
<dbReference type="GO" id="GO:0071949">
    <property type="term" value="F:FAD binding"/>
    <property type="evidence" value="ECO:0007669"/>
    <property type="project" value="InterPro"/>
</dbReference>
<dbReference type="OrthoDB" id="9809290at2"/>
<dbReference type="EMBL" id="AP018907">
    <property type="protein sequence ID" value="BBF93766.1"/>
    <property type="molecule type" value="Genomic_DNA"/>
</dbReference>
<sequence>MTVSPDSRLPAALLDRLAALVGPRHVLVSPDDTASYLTESRGLYAGRALAVVRPGSTDEVAAVVRLCHETGTAIVPQGGNTGLVGGQIPDDTGHELVLSTLRLDRIRELDLESATMTCEAGVTLKRAQDAAAEAGRLFPLSLAAEGTATIGGNLATNAGGTQVIAYGNARDLVLGLEVVLADGRVWRGLRKLRKDNTGYDLRHLFIGAEGTLGIITAAVLKLFPAPTAVETALIGLDSPADALALLGLAQARAGGTVTSFELMARICLDFVLAHIPGTRDPLAGTHPWYVLLEVSSHGGAELRGRIEDLLAEALERGLIADAVVAASLDARAGLWRLRESIPAAQKPEGGSIKHDVSVPLTAVPAFLAEATAAVADLMPAARPVPFGHLGDGNIHFNITQPPGADTAAYLARWEEVNALVHAIVMRHGGSISAEHGIGRLKRGLLPGIKDPVELDLMRAIKRALDPDGLLNPGKVL</sequence>
<dbReference type="GO" id="GO:0022904">
    <property type="term" value="P:respiratory electron transport chain"/>
    <property type="evidence" value="ECO:0007669"/>
    <property type="project" value="TreeGrafter"/>
</dbReference>
<dbReference type="KEGG" id="blag:BLTE_24510"/>
<dbReference type="InterPro" id="IPR036318">
    <property type="entry name" value="FAD-bd_PCMH-like_sf"/>
</dbReference>
<dbReference type="InterPro" id="IPR016167">
    <property type="entry name" value="FAD-bd_PCMH_sub1"/>
</dbReference>
<evidence type="ECO:0000259" key="5">
    <source>
        <dbReference type="PROSITE" id="PS51387"/>
    </source>
</evidence>
<dbReference type="Gene3D" id="3.30.70.2740">
    <property type="match status" value="1"/>
</dbReference>
<evidence type="ECO:0000313" key="7">
    <source>
        <dbReference type="Proteomes" id="UP000266934"/>
    </source>
</evidence>
<evidence type="ECO:0000313" key="6">
    <source>
        <dbReference type="EMBL" id="BBF93766.1"/>
    </source>
</evidence>
<evidence type="ECO:0000256" key="2">
    <source>
        <dbReference type="ARBA" id="ARBA00008000"/>
    </source>
</evidence>
<dbReference type="Gene3D" id="3.30.43.10">
    <property type="entry name" value="Uridine Diphospho-n-acetylenolpyruvylglucosamine Reductase, domain 2"/>
    <property type="match status" value="1"/>
</dbReference>
<dbReference type="PANTHER" id="PTHR43716:SF2">
    <property type="entry name" value="BLL6224 PROTEIN"/>
    <property type="match status" value="1"/>
</dbReference>
<dbReference type="Gene3D" id="3.30.70.2190">
    <property type="match status" value="1"/>
</dbReference>
<evidence type="ECO:0000256" key="4">
    <source>
        <dbReference type="ARBA" id="ARBA00022827"/>
    </source>
</evidence>
<comment type="cofactor">
    <cofactor evidence="1">
        <name>FAD</name>
        <dbReference type="ChEBI" id="CHEBI:57692"/>
    </cofactor>
</comment>
<reference evidence="6 7" key="1">
    <citation type="submission" date="2018-08" db="EMBL/GenBank/DDBJ databases">
        <title>Complete genome sequencing of Blastochloris tepida GI.</title>
        <authorList>
            <person name="Tsukatani Y."/>
            <person name="Mori H."/>
        </authorList>
    </citation>
    <scope>NUCLEOTIDE SEQUENCE [LARGE SCALE GENOMIC DNA]</scope>
    <source>
        <strain evidence="6 7">GI</strain>
    </source>
</reference>
<keyword evidence="4" id="KW-0274">FAD</keyword>
<evidence type="ECO:0000256" key="3">
    <source>
        <dbReference type="ARBA" id="ARBA00022630"/>
    </source>
</evidence>
<dbReference type="InterPro" id="IPR004113">
    <property type="entry name" value="FAD-bd_oxidored_4_C"/>
</dbReference>
<protein>
    <submittedName>
        <fullName evidence="6">D-2-hydroxyacid dehydrogenase</fullName>
    </submittedName>
</protein>
<keyword evidence="3" id="KW-0285">Flavoprotein</keyword>
<organism evidence="6 7">
    <name type="scientific">Blastochloris tepida</name>
    <dbReference type="NCBI Taxonomy" id="2233851"/>
    <lineage>
        <taxon>Bacteria</taxon>
        <taxon>Pseudomonadati</taxon>
        <taxon>Pseudomonadota</taxon>
        <taxon>Alphaproteobacteria</taxon>
        <taxon>Hyphomicrobiales</taxon>
        <taxon>Blastochloridaceae</taxon>
        <taxon>Blastochloris</taxon>
    </lineage>
</organism>
<dbReference type="InterPro" id="IPR016169">
    <property type="entry name" value="FAD-bd_PCMH_sub2"/>
</dbReference>
<dbReference type="Pfam" id="PF02913">
    <property type="entry name" value="FAD-oxidase_C"/>
    <property type="match status" value="1"/>
</dbReference>
<proteinExistence type="inferred from homology"/>
<dbReference type="FunFam" id="1.10.45.10:FF:000001">
    <property type="entry name" value="D-lactate dehydrogenase mitochondrial"/>
    <property type="match status" value="1"/>
</dbReference>
<dbReference type="Proteomes" id="UP000266934">
    <property type="component" value="Chromosome"/>
</dbReference>
<dbReference type="SUPFAM" id="SSF56176">
    <property type="entry name" value="FAD-binding/transporter-associated domain-like"/>
    <property type="match status" value="1"/>
</dbReference>
<dbReference type="InterPro" id="IPR016171">
    <property type="entry name" value="Vanillyl_alc_oxidase_C-sub2"/>
</dbReference>
<dbReference type="PANTHER" id="PTHR43716">
    <property type="entry name" value="D-2-HYDROXYGLUTARATE DEHYDROGENASE, MITOCHONDRIAL"/>
    <property type="match status" value="1"/>
</dbReference>
<dbReference type="AlphaFoldDB" id="A0A348G2I3"/>
<keyword evidence="7" id="KW-1185">Reference proteome</keyword>
<dbReference type="SUPFAM" id="SSF55103">
    <property type="entry name" value="FAD-linked oxidases, C-terminal domain"/>
    <property type="match status" value="1"/>
</dbReference>
<dbReference type="Pfam" id="PF01565">
    <property type="entry name" value="FAD_binding_4"/>
    <property type="match status" value="1"/>
</dbReference>